<feature type="compositionally biased region" description="Basic and acidic residues" evidence="1">
    <location>
        <begin position="26"/>
        <end position="39"/>
    </location>
</feature>
<evidence type="ECO:0000313" key="3">
    <source>
        <dbReference type="Proteomes" id="UP000076738"/>
    </source>
</evidence>
<reference evidence="2 3" key="1">
    <citation type="journal article" date="2016" name="Mol. Biol. Evol.">
        <title>Comparative Genomics of Early-Diverging Mushroom-Forming Fungi Provides Insights into the Origins of Lignocellulose Decay Capabilities.</title>
        <authorList>
            <person name="Nagy L.G."/>
            <person name="Riley R."/>
            <person name="Tritt A."/>
            <person name="Adam C."/>
            <person name="Daum C."/>
            <person name="Floudas D."/>
            <person name="Sun H."/>
            <person name="Yadav J.S."/>
            <person name="Pangilinan J."/>
            <person name="Larsson K.H."/>
            <person name="Matsuura K."/>
            <person name="Barry K."/>
            <person name="Labutti K."/>
            <person name="Kuo R."/>
            <person name="Ohm R.A."/>
            <person name="Bhattacharya S.S."/>
            <person name="Shirouzu T."/>
            <person name="Yoshinaga Y."/>
            <person name="Martin F.M."/>
            <person name="Grigoriev I.V."/>
            <person name="Hibbett D.S."/>
        </authorList>
    </citation>
    <scope>NUCLEOTIDE SEQUENCE [LARGE SCALE GENOMIC DNA]</scope>
    <source>
        <strain evidence="2 3">TUFC12733</strain>
    </source>
</reference>
<gene>
    <name evidence="2" type="ORF">CALVIDRAFT_562868</name>
</gene>
<accession>A0A167NAC3</accession>
<dbReference type="Proteomes" id="UP000076738">
    <property type="component" value="Unassembled WGS sequence"/>
</dbReference>
<feature type="region of interest" description="Disordered" evidence="1">
    <location>
        <begin position="1"/>
        <end position="114"/>
    </location>
</feature>
<feature type="compositionally biased region" description="Polar residues" evidence="1">
    <location>
        <begin position="1"/>
        <end position="11"/>
    </location>
</feature>
<proteinExistence type="predicted"/>
<sequence>MFTIRTLQRMTPHSARFLTTTTRTLAVHEHRANKNEKPSSHSAGTDTQGDVHSAGKAAGKGDSPVGLDSAAQSKGGRSTGQDHKQNPSAGVGMKDQVGGSGKKGASHVGPKGSA</sequence>
<organism evidence="2 3">
    <name type="scientific">Calocera viscosa (strain TUFC12733)</name>
    <dbReference type="NCBI Taxonomy" id="1330018"/>
    <lineage>
        <taxon>Eukaryota</taxon>
        <taxon>Fungi</taxon>
        <taxon>Dikarya</taxon>
        <taxon>Basidiomycota</taxon>
        <taxon>Agaricomycotina</taxon>
        <taxon>Dacrymycetes</taxon>
        <taxon>Dacrymycetales</taxon>
        <taxon>Dacrymycetaceae</taxon>
        <taxon>Calocera</taxon>
    </lineage>
</organism>
<evidence type="ECO:0000313" key="2">
    <source>
        <dbReference type="EMBL" id="KZO97509.1"/>
    </source>
</evidence>
<feature type="compositionally biased region" description="Polar residues" evidence="1">
    <location>
        <begin position="40"/>
        <end position="50"/>
    </location>
</feature>
<evidence type="ECO:0000256" key="1">
    <source>
        <dbReference type="SAM" id="MobiDB-lite"/>
    </source>
</evidence>
<dbReference type="EMBL" id="KV417279">
    <property type="protein sequence ID" value="KZO97509.1"/>
    <property type="molecule type" value="Genomic_DNA"/>
</dbReference>
<keyword evidence="3" id="KW-1185">Reference proteome</keyword>
<dbReference type="AlphaFoldDB" id="A0A167NAC3"/>
<dbReference type="OrthoDB" id="10548878at2759"/>
<protein>
    <submittedName>
        <fullName evidence="2">Uncharacterized protein</fullName>
    </submittedName>
</protein>
<name>A0A167NAC3_CALVF</name>